<evidence type="ECO:0000256" key="1">
    <source>
        <dbReference type="SAM" id="SignalP"/>
    </source>
</evidence>
<dbReference type="RefSeq" id="WP_147702622.1">
    <property type="nucleotide sequence ID" value="NZ_VDUY01000001.1"/>
</dbReference>
<evidence type="ECO:0000313" key="3">
    <source>
        <dbReference type="Proteomes" id="UP000321548"/>
    </source>
</evidence>
<evidence type="ECO:0000313" key="2">
    <source>
        <dbReference type="EMBL" id="TXL68481.1"/>
    </source>
</evidence>
<dbReference type="OrthoDB" id="8832982at2"/>
<keyword evidence="1" id="KW-0732">Signal</keyword>
<feature type="chain" id="PRO_5022885616" evidence="1">
    <location>
        <begin position="29"/>
        <end position="465"/>
    </location>
</feature>
<protein>
    <submittedName>
        <fullName evidence="2">DUF560 domain-containing protein</fullName>
    </submittedName>
</protein>
<sequence>MTPSAARLLLAHAIVAGLLAAPAPCAQAQPAPGSAAQATPAADPIGQAERLLAAGRAEAAWQMLEARAAEMAGRPDFDYLLGLAALDSGRPGQAIFALERVLMARPDFLPARAEIARAYFMARETENARREFAAVAARRIPEAARQTIGRYLDAIERGDVAGVPRATARVELALDAGYDSNVNFGSASGQWVLADGTAVTPLAASLPRSSNTLGAVLAATASGPVSASLAGPLAGKLEWNLGARASLRRYDRVSDFDQEQFDVSSGLSLRNGCHRYTIAALLQHLRLDGQAYRNASGALLQWQCETDPRTLIGATLQSFRLDFPGAGLRDARRNAVGLNAARILDGALRPILIGSIAAGKETSRSGLDNLGHDFLSLRAGMVARLSADWRGTTVLGWEKRDFDGVEPLFGTVREDRQTELRIEFERRVNNRTFVAPQIVHTRNRSTLSPNDFRRTEVGVQLRHRF</sequence>
<keyword evidence="3" id="KW-1185">Reference proteome</keyword>
<accession>A0A5C8P495</accession>
<gene>
    <name evidence="2" type="ORF">FHP08_02015</name>
</gene>
<proteinExistence type="predicted"/>
<comment type="caution">
    <text evidence="2">The sequence shown here is derived from an EMBL/GenBank/DDBJ whole genome shotgun (WGS) entry which is preliminary data.</text>
</comment>
<dbReference type="InterPro" id="IPR011990">
    <property type="entry name" value="TPR-like_helical_dom_sf"/>
</dbReference>
<dbReference type="Pfam" id="PF14559">
    <property type="entry name" value="TPR_19"/>
    <property type="match status" value="1"/>
</dbReference>
<dbReference type="AlphaFoldDB" id="A0A5C8P495"/>
<dbReference type="Gene3D" id="1.25.40.10">
    <property type="entry name" value="Tetratricopeptide repeat domain"/>
    <property type="match status" value="1"/>
</dbReference>
<reference evidence="2 3" key="1">
    <citation type="submission" date="2019-06" db="EMBL/GenBank/DDBJ databases">
        <title>Quisquiliibacterium sp. nov., isolated from a maize field.</title>
        <authorList>
            <person name="Lin S.-Y."/>
            <person name="Tsai C.-F."/>
            <person name="Young C.-C."/>
        </authorList>
    </citation>
    <scope>NUCLEOTIDE SEQUENCE [LARGE SCALE GENOMIC DNA]</scope>
    <source>
        <strain evidence="2 3">CC-CFT501</strain>
    </source>
</reference>
<dbReference type="SUPFAM" id="SSF48452">
    <property type="entry name" value="TPR-like"/>
    <property type="match status" value="1"/>
</dbReference>
<dbReference type="Proteomes" id="UP000321548">
    <property type="component" value="Unassembled WGS sequence"/>
</dbReference>
<dbReference type="EMBL" id="VDUY01000001">
    <property type="protein sequence ID" value="TXL68481.1"/>
    <property type="molecule type" value="Genomic_DNA"/>
</dbReference>
<name>A0A5C8P495_9BURK</name>
<feature type="signal peptide" evidence="1">
    <location>
        <begin position="1"/>
        <end position="28"/>
    </location>
</feature>
<organism evidence="2 3">
    <name type="scientific">Zeimonas arvi</name>
    <dbReference type="NCBI Taxonomy" id="2498847"/>
    <lineage>
        <taxon>Bacteria</taxon>
        <taxon>Pseudomonadati</taxon>
        <taxon>Pseudomonadota</taxon>
        <taxon>Betaproteobacteria</taxon>
        <taxon>Burkholderiales</taxon>
        <taxon>Burkholderiaceae</taxon>
        <taxon>Zeimonas</taxon>
    </lineage>
</organism>